<gene>
    <name evidence="1" type="ORF">SAMN05216325_11827</name>
</gene>
<dbReference type="Proteomes" id="UP000199459">
    <property type="component" value="Unassembled WGS sequence"/>
</dbReference>
<sequence>MPSINYSAIADRAVEIIGIADPAQYQVAYDAMVAETDTIPVSRELRITEGEILSGMGLSNGAAFIDKLVASIHASALRLLQAKGINVIDAESKAVMTNLLNGGTINQDEYDWVASYYSETIARWPGLKPGHVQNALEKRIGGQI</sequence>
<organism evidence="1 2">
    <name type="scientific">Nitrosomonas marina</name>
    <dbReference type="NCBI Taxonomy" id="917"/>
    <lineage>
        <taxon>Bacteria</taxon>
        <taxon>Pseudomonadati</taxon>
        <taxon>Pseudomonadota</taxon>
        <taxon>Betaproteobacteria</taxon>
        <taxon>Nitrosomonadales</taxon>
        <taxon>Nitrosomonadaceae</taxon>
        <taxon>Nitrosomonas</taxon>
    </lineage>
</organism>
<protein>
    <submittedName>
        <fullName evidence="1">Uncharacterized protein</fullName>
    </submittedName>
</protein>
<proteinExistence type="predicted"/>
<evidence type="ECO:0000313" key="1">
    <source>
        <dbReference type="EMBL" id="SEN43454.1"/>
    </source>
</evidence>
<accession>A0A1H8GI73</accession>
<dbReference type="AlphaFoldDB" id="A0A1H8GI73"/>
<dbReference type="EMBL" id="FOCP01000018">
    <property type="protein sequence ID" value="SEN43454.1"/>
    <property type="molecule type" value="Genomic_DNA"/>
</dbReference>
<evidence type="ECO:0000313" key="2">
    <source>
        <dbReference type="Proteomes" id="UP000199459"/>
    </source>
</evidence>
<name>A0A1H8GI73_9PROT</name>
<dbReference type="RefSeq" id="WP_090633331.1">
    <property type="nucleotide sequence ID" value="NZ_FOCP01000018.1"/>
</dbReference>
<reference evidence="1 2" key="1">
    <citation type="submission" date="2016-10" db="EMBL/GenBank/DDBJ databases">
        <authorList>
            <person name="de Groot N.N."/>
        </authorList>
    </citation>
    <scope>NUCLEOTIDE SEQUENCE [LARGE SCALE GENOMIC DNA]</scope>
    <source>
        <strain evidence="1 2">Nm22</strain>
    </source>
</reference>